<keyword evidence="2" id="KW-0812">Transmembrane</keyword>
<evidence type="ECO:0000256" key="2">
    <source>
        <dbReference type="SAM" id="Phobius"/>
    </source>
</evidence>
<keyword evidence="2" id="KW-1133">Transmembrane helix</keyword>
<evidence type="ECO:0000256" key="1">
    <source>
        <dbReference type="SAM" id="MobiDB-lite"/>
    </source>
</evidence>
<gene>
    <name evidence="4" type="ORF">RMCC_1469</name>
</gene>
<dbReference type="Proteomes" id="UP000069443">
    <property type="component" value="Unassembled WGS sequence"/>
</dbReference>
<proteinExistence type="predicted"/>
<dbReference type="Gene3D" id="1.20.144.10">
    <property type="entry name" value="Phosphatidic acid phosphatase type 2/haloperoxidase"/>
    <property type="match status" value="1"/>
</dbReference>
<reference evidence="5" key="2">
    <citation type="submission" date="2016-02" db="EMBL/GenBank/DDBJ databases">
        <title>Draft genome sequence of five rapidly growing Mycobacterium species.</title>
        <authorList>
            <person name="Katahira K."/>
            <person name="Gotou Y."/>
            <person name="Iida K."/>
            <person name="Ogura Y."/>
            <person name="Hayashi T."/>
        </authorList>
    </citation>
    <scope>NUCLEOTIDE SEQUENCE [LARGE SCALE GENOMIC DNA]</scope>
    <source>
        <strain evidence="5">JCM15298</strain>
    </source>
</reference>
<feature type="transmembrane region" description="Helical" evidence="2">
    <location>
        <begin position="152"/>
        <end position="172"/>
    </location>
</feature>
<dbReference type="Pfam" id="PF01569">
    <property type="entry name" value="PAP2"/>
    <property type="match status" value="1"/>
</dbReference>
<dbReference type="RefSeq" id="WP_062655798.1">
    <property type="nucleotide sequence ID" value="NZ_BCSY01000035.1"/>
</dbReference>
<dbReference type="InterPro" id="IPR036938">
    <property type="entry name" value="PAP2/HPO_sf"/>
</dbReference>
<dbReference type="AlphaFoldDB" id="A0A124E1R3"/>
<feature type="domain" description="Phosphatidic acid phosphatase type 2/haloperoxidase" evidence="3">
    <location>
        <begin position="95"/>
        <end position="165"/>
    </location>
</feature>
<keyword evidence="2" id="KW-0472">Membrane</keyword>
<dbReference type="STRING" id="228230.RMCC_1469"/>
<sequence>MVLLGVLVGHGNTAFDATALNVMNDVLGPAPIWMLYFTWGVAMLVLLAVAVLVALWRRRWRLAVVVALCPAVALIGSRVLKRLFGRSKGNGTTWAYAYPSGHTTVVTTVTAMLVLAIGYAWWRVALAVVVSVIGGLGMAATDLHYLTDIFGGWLWATAMVCLAVLAAGPQAVSRAAARPAALPENTQPPRKVPSSER</sequence>
<dbReference type="EMBL" id="BCSY01000035">
    <property type="protein sequence ID" value="GAS94503.1"/>
    <property type="molecule type" value="Genomic_DNA"/>
</dbReference>
<feature type="transmembrane region" description="Helical" evidence="2">
    <location>
        <begin position="62"/>
        <end position="80"/>
    </location>
</feature>
<feature type="transmembrane region" description="Helical" evidence="2">
    <location>
        <begin position="124"/>
        <end position="146"/>
    </location>
</feature>
<feature type="transmembrane region" description="Helical" evidence="2">
    <location>
        <begin position="100"/>
        <end position="117"/>
    </location>
</feature>
<feature type="region of interest" description="Disordered" evidence="1">
    <location>
        <begin position="177"/>
        <end position="197"/>
    </location>
</feature>
<evidence type="ECO:0000259" key="3">
    <source>
        <dbReference type="Pfam" id="PF01569"/>
    </source>
</evidence>
<name>A0A124E1R3_MYCCR</name>
<dbReference type="OrthoDB" id="4764155at2"/>
<feature type="transmembrane region" description="Helical" evidence="2">
    <location>
        <begin position="33"/>
        <end position="55"/>
    </location>
</feature>
<protein>
    <recommendedName>
        <fullName evidence="3">Phosphatidic acid phosphatase type 2/haloperoxidase domain-containing protein</fullName>
    </recommendedName>
</protein>
<evidence type="ECO:0000313" key="4">
    <source>
        <dbReference type="EMBL" id="GAS94503.1"/>
    </source>
</evidence>
<dbReference type="SUPFAM" id="SSF48317">
    <property type="entry name" value="Acid phosphatase/Vanadium-dependent haloperoxidase"/>
    <property type="match status" value="1"/>
</dbReference>
<accession>A0A124E1R3</accession>
<evidence type="ECO:0000313" key="5">
    <source>
        <dbReference type="Proteomes" id="UP000069443"/>
    </source>
</evidence>
<dbReference type="InterPro" id="IPR000326">
    <property type="entry name" value="PAP2/HPO"/>
</dbReference>
<organism evidence="4 5">
    <name type="scientific">Mycolicibacterium canariasense</name>
    <name type="common">Mycobacterium canariasense</name>
    <dbReference type="NCBI Taxonomy" id="228230"/>
    <lineage>
        <taxon>Bacteria</taxon>
        <taxon>Bacillati</taxon>
        <taxon>Actinomycetota</taxon>
        <taxon>Actinomycetes</taxon>
        <taxon>Mycobacteriales</taxon>
        <taxon>Mycobacteriaceae</taxon>
        <taxon>Mycolicibacterium</taxon>
    </lineage>
</organism>
<reference evidence="5" key="1">
    <citation type="journal article" date="2016" name="Genome Announc.">
        <title>Draft Genome Sequences of Five Rapidly Growing Mycobacterium Species, M. thermoresistibile, M. fortuitum subsp. acetamidolyticum, M. canariasense, M. brisbanense, and M. novocastrense.</title>
        <authorList>
            <person name="Katahira K."/>
            <person name="Ogura Y."/>
            <person name="Gotoh Y."/>
            <person name="Hayashi T."/>
        </authorList>
    </citation>
    <scope>NUCLEOTIDE SEQUENCE [LARGE SCALE GENOMIC DNA]</scope>
    <source>
        <strain evidence="5">JCM15298</strain>
    </source>
</reference>
<comment type="caution">
    <text evidence="4">The sequence shown here is derived from an EMBL/GenBank/DDBJ whole genome shotgun (WGS) entry which is preliminary data.</text>
</comment>
<keyword evidence="5" id="KW-1185">Reference proteome</keyword>